<evidence type="ECO:0000313" key="1">
    <source>
        <dbReference type="EMBL" id="VVC46492.1"/>
    </source>
</evidence>
<protein>
    <submittedName>
        <fullName evidence="1">Uncharacterized protein</fullName>
    </submittedName>
</protein>
<accession>A0A5E4NNF3</accession>
<name>A0A5E4NNF3_9HEMI</name>
<proteinExistence type="predicted"/>
<evidence type="ECO:0000313" key="2">
    <source>
        <dbReference type="Proteomes" id="UP000325440"/>
    </source>
</evidence>
<dbReference type="Proteomes" id="UP000325440">
    <property type="component" value="Unassembled WGS sequence"/>
</dbReference>
<keyword evidence="2" id="KW-1185">Reference proteome</keyword>
<feature type="non-terminal residue" evidence="1">
    <location>
        <position position="201"/>
    </location>
</feature>
<sequence length="201" mass="23419">MDMLQGMCENIPLIFMYLKVKSLNNVNRCDGDSIEFSMYLTFCGDYKGYTDIRCANPFPGTEVKKVFEAKLNDCVSESVKNIWSWNIYKITKQVPEITDENYLTKENCIKLYLNYLTDIHYTIKTFYKGKTLGVWTTFEWLSGKYFLTENSESVDMNELKSKNITVRDSHAISHDDCIPSSQNDEYVRVPIRANHLYVIEA</sequence>
<organism evidence="1 2">
    <name type="scientific">Cinara cedri</name>
    <dbReference type="NCBI Taxonomy" id="506608"/>
    <lineage>
        <taxon>Eukaryota</taxon>
        <taxon>Metazoa</taxon>
        <taxon>Ecdysozoa</taxon>
        <taxon>Arthropoda</taxon>
        <taxon>Hexapoda</taxon>
        <taxon>Insecta</taxon>
        <taxon>Pterygota</taxon>
        <taxon>Neoptera</taxon>
        <taxon>Paraneoptera</taxon>
        <taxon>Hemiptera</taxon>
        <taxon>Sternorrhyncha</taxon>
        <taxon>Aphidomorpha</taxon>
        <taxon>Aphidoidea</taxon>
        <taxon>Aphididae</taxon>
        <taxon>Lachninae</taxon>
        <taxon>Cinara</taxon>
    </lineage>
</organism>
<gene>
    <name evidence="1" type="ORF">CINCED_3A015778</name>
</gene>
<dbReference type="EMBL" id="CABPRJ010002561">
    <property type="protein sequence ID" value="VVC46492.1"/>
    <property type="molecule type" value="Genomic_DNA"/>
</dbReference>
<dbReference type="AlphaFoldDB" id="A0A5E4NNF3"/>
<reference evidence="1 2" key="1">
    <citation type="submission" date="2019-08" db="EMBL/GenBank/DDBJ databases">
        <authorList>
            <person name="Alioto T."/>
            <person name="Alioto T."/>
            <person name="Gomez Garrido J."/>
        </authorList>
    </citation>
    <scope>NUCLEOTIDE SEQUENCE [LARGE SCALE GENOMIC DNA]</scope>
</reference>